<evidence type="ECO:0000256" key="8">
    <source>
        <dbReference type="ARBA" id="ARBA00022679"/>
    </source>
</evidence>
<dbReference type="SMART" id="SM00905">
    <property type="entry name" value="FolB"/>
    <property type="match status" value="2"/>
</dbReference>
<comment type="catalytic activity">
    <reaction evidence="2">
        <text>6-hydroxymethyl-7,8-dihydropterin + ATP = (7,8-dihydropterin-6-yl)methyl diphosphate + AMP + H(+)</text>
        <dbReference type="Rhea" id="RHEA:11412"/>
        <dbReference type="ChEBI" id="CHEBI:15378"/>
        <dbReference type="ChEBI" id="CHEBI:30616"/>
        <dbReference type="ChEBI" id="CHEBI:44841"/>
        <dbReference type="ChEBI" id="CHEBI:72950"/>
        <dbReference type="ChEBI" id="CHEBI:456215"/>
        <dbReference type="EC" id="2.7.6.3"/>
    </reaction>
</comment>
<dbReference type="GO" id="GO:0005740">
    <property type="term" value="C:mitochondrial envelope"/>
    <property type="evidence" value="ECO:0007669"/>
    <property type="project" value="EnsemblFungi"/>
</dbReference>
<dbReference type="OrthoDB" id="615426at2759"/>
<dbReference type="SUPFAM" id="SSF51717">
    <property type="entry name" value="Dihydropteroate synthetase-like"/>
    <property type="match status" value="1"/>
</dbReference>
<evidence type="ECO:0000256" key="4">
    <source>
        <dbReference type="ARBA" id="ARBA00004763"/>
    </source>
</evidence>
<dbReference type="GeneID" id="34526443"/>
<organism evidence="18 19">
    <name type="scientific">Huiozyma naganishii (strain ATCC MYA-139 / BCRC 22969 / CBS 8797 / KCTC 17520 / NBRC 10181 / NCYC 3082 / Yp74L-3)</name>
    <name type="common">Yeast</name>
    <name type="synonym">Kazachstania naganishii</name>
    <dbReference type="NCBI Taxonomy" id="1071383"/>
    <lineage>
        <taxon>Eukaryota</taxon>
        <taxon>Fungi</taxon>
        <taxon>Dikarya</taxon>
        <taxon>Ascomycota</taxon>
        <taxon>Saccharomycotina</taxon>
        <taxon>Saccharomycetes</taxon>
        <taxon>Saccharomycetales</taxon>
        <taxon>Saccharomycetaceae</taxon>
        <taxon>Huiozyma</taxon>
    </lineage>
</organism>
<dbReference type="PIRSF" id="PIRSF000741">
    <property type="entry name" value="Folic_acid_synth"/>
    <property type="match status" value="1"/>
</dbReference>
<dbReference type="UniPathway" id="UPA00077">
    <property type="reaction ID" value="UER00155"/>
</dbReference>
<evidence type="ECO:0000256" key="7">
    <source>
        <dbReference type="ARBA" id="ARBA00009951"/>
    </source>
</evidence>
<evidence type="ECO:0000259" key="17">
    <source>
        <dbReference type="PROSITE" id="PS50972"/>
    </source>
</evidence>
<dbReference type="Proteomes" id="UP000006310">
    <property type="component" value="Chromosome 6"/>
</dbReference>
<evidence type="ECO:0000256" key="14">
    <source>
        <dbReference type="ARBA" id="ARBA00022909"/>
    </source>
</evidence>
<dbReference type="CDD" id="cd00483">
    <property type="entry name" value="HPPK"/>
    <property type="match status" value="1"/>
</dbReference>
<keyword evidence="10 16" id="KW-0547">Nucleotide-binding</keyword>
<evidence type="ECO:0000256" key="10">
    <source>
        <dbReference type="ARBA" id="ARBA00022741"/>
    </source>
</evidence>
<dbReference type="NCBIfam" id="TIGR00526">
    <property type="entry name" value="folB_dom"/>
    <property type="match status" value="2"/>
</dbReference>
<dbReference type="GO" id="GO:0003848">
    <property type="term" value="F:2-amino-4-hydroxy-6-hydroxymethyldihydropteridine diphosphokinase activity"/>
    <property type="evidence" value="ECO:0007669"/>
    <property type="project" value="UniProtKB-UniRule"/>
</dbReference>
<dbReference type="Gene3D" id="3.20.20.20">
    <property type="entry name" value="Dihydropteroate synthase-like"/>
    <property type="match status" value="1"/>
</dbReference>
<dbReference type="SUPFAM" id="SSF55620">
    <property type="entry name" value="Tetrahydrobiopterin biosynthesis enzymes-like"/>
    <property type="match status" value="2"/>
</dbReference>
<evidence type="ECO:0000256" key="1">
    <source>
        <dbReference type="ARBA" id="ARBA00000012"/>
    </source>
</evidence>
<keyword evidence="14 16" id="KW-0289">Folate biosynthesis</keyword>
<dbReference type="Pfam" id="PF00809">
    <property type="entry name" value="Pterin_bind"/>
    <property type="match status" value="1"/>
</dbReference>
<dbReference type="PROSITE" id="PS00792">
    <property type="entry name" value="DHPS_1"/>
    <property type="match status" value="1"/>
</dbReference>
<dbReference type="InterPro" id="IPR016261">
    <property type="entry name" value="Folic_acid_synth"/>
</dbReference>
<proteinExistence type="inferred from homology"/>
<dbReference type="InterPro" id="IPR035907">
    <property type="entry name" value="Hppk_sf"/>
</dbReference>
<dbReference type="HOGENOM" id="CLU_008023_2_0_1"/>
<dbReference type="PROSITE" id="PS00794">
    <property type="entry name" value="HPPK"/>
    <property type="match status" value="1"/>
</dbReference>
<dbReference type="Gene3D" id="3.30.70.560">
    <property type="entry name" value="7,8-Dihydro-6-hydroxymethylpterin-pyrophosphokinase HPPK"/>
    <property type="match status" value="1"/>
</dbReference>
<dbReference type="InterPro" id="IPR011005">
    <property type="entry name" value="Dihydropteroate_synth-like_sf"/>
</dbReference>
<evidence type="ECO:0000256" key="5">
    <source>
        <dbReference type="ARBA" id="ARBA00005051"/>
    </source>
</evidence>
<evidence type="ECO:0000313" key="18">
    <source>
        <dbReference type="EMBL" id="CCK70728.1"/>
    </source>
</evidence>
<dbReference type="KEGG" id="kng:KNAG_0F00590"/>
<comment type="similarity">
    <text evidence="16">In the central section; belongs to the HPPK family.</text>
</comment>
<dbReference type="NCBIfam" id="TIGR01496">
    <property type="entry name" value="DHPS"/>
    <property type="match status" value="1"/>
</dbReference>
<evidence type="ECO:0000256" key="9">
    <source>
        <dbReference type="ARBA" id="ARBA00022723"/>
    </source>
</evidence>
<comment type="function">
    <text evidence="16">Catalyzes three sequential steps of tetrahydrofolate biosynthesis.</text>
</comment>
<dbReference type="GO" id="GO:0016301">
    <property type="term" value="F:kinase activity"/>
    <property type="evidence" value="ECO:0007669"/>
    <property type="project" value="UniProtKB-UniRule"/>
</dbReference>
<keyword evidence="11 16" id="KW-0418">Kinase</keyword>
<protein>
    <recommendedName>
        <fullName evidence="16">Folic acid synthesis protein fol1</fullName>
    </recommendedName>
</protein>
<dbReference type="InterPro" id="IPR006157">
    <property type="entry name" value="FolB_dom"/>
</dbReference>
<dbReference type="GO" id="GO:0004156">
    <property type="term" value="F:dihydropteroate synthase activity"/>
    <property type="evidence" value="ECO:0007669"/>
    <property type="project" value="UniProtKB-UniRule"/>
</dbReference>
<keyword evidence="16" id="KW-0456">Lyase</keyword>
<evidence type="ECO:0000256" key="13">
    <source>
        <dbReference type="ARBA" id="ARBA00022842"/>
    </source>
</evidence>
<dbReference type="CDD" id="cd00739">
    <property type="entry name" value="DHPS"/>
    <property type="match status" value="1"/>
</dbReference>
<keyword evidence="15" id="KW-0511">Multifunctional enzyme</keyword>
<dbReference type="GO" id="GO:0005524">
    <property type="term" value="F:ATP binding"/>
    <property type="evidence" value="ECO:0007669"/>
    <property type="project" value="UniProtKB-UniRule"/>
</dbReference>
<reference evidence="19" key="2">
    <citation type="submission" date="2012-08" db="EMBL/GenBank/DDBJ databases">
        <title>Genome sequence of Kazachstania naganishii.</title>
        <authorList>
            <person name="Gordon J.L."/>
            <person name="Armisen D."/>
            <person name="Proux-Wera E."/>
            <person name="OhEigeartaigh S.S."/>
            <person name="Byrne K.P."/>
            <person name="Wolfe K.H."/>
        </authorList>
    </citation>
    <scope>NUCLEOTIDE SEQUENCE [LARGE SCALE GENOMIC DNA]</scope>
    <source>
        <strain evidence="19">ATCC MYA-139 / BCRC 22969 / CBS 8797 / CCRC 22969 / KCTC 17520 / NBRC 10181 / NCYC 3082</strain>
    </source>
</reference>
<comment type="pathway">
    <text evidence="5">Cofactor biosynthesis; tetrahydrofolate biosynthesis; 2-amino-4-hydroxy-6-hydroxymethyl-7,8-dihydropteridine diphosphate from 7,8-dihydroneopterin triphosphate: step 4/4.</text>
</comment>
<gene>
    <name evidence="18" type="primary">KNAG0F00590</name>
    <name evidence="18" type="ordered locus">KNAG_0F00590</name>
</gene>
<feature type="domain" description="Pterin-binding" evidence="17">
    <location>
        <begin position="485"/>
        <end position="789"/>
    </location>
</feature>
<accession>J7RMF1</accession>
<dbReference type="STRING" id="1071383.J7RMF1"/>
<dbReference type="SUPFAM" id="SSF55083">
    <property type="entry name" value="6-hydroxymethyl-7,8-dihydropterin pyrophosphokinase, HPPK"/>
    <property type="match status" value="1"/>
</dbReference>
<dbReference type="InterPro" id="IPR043133">
    <property type="entry name" value="GTP-CH-I_C/QueF"/>
</dbReference>
<dbReference type="RefSeq" id="XP_022464974.1">
    <property type="nucleotide sequence ID" value="XM_022608482.1"/>
</dbReference>
<dbReference type="NCBIfam" id="TIGR01498">
    <property type="entry name" value="folK"/>
    <property type="match status" value="1"/>
</dbReference>
<comment type="pathway">
    <text evidence="4">Cofactor biosynthesis; tetrahydrofolate biosynthesis; 7,8-dihydrofolate from 2-amino-4-hydroxy-6-hydroxymethyl-7,8-dihydropteridine diphosphate and 4-aminobenzoate: step 1/2.</text>
</comment>
<reference evidence="18 19" key="1">
    <citation type="journal article" date="2011" name="Proc. Natl. Acad. Sci. U.S.A.">
        <title>Evolutionary erosion of yeast sex chromosomes by mating-type switching accidents.</title>
        <authorList>
            <person name="Gordon J.L."/>
            <person name="Armisen D."/>
            <person name="Proux-Wera E."/>
            <person name="Oheigeartaigh S.S."/>
            <person name="Byrne K.P."/>
            <person name="Wolfe K.H."/>
        </authorList>
    </citation>
    <scope>NUCLEOTIDE SEQUENCE [LARGE SCALE GENOMIC DNA]</scope>
    <source>
        <strain evidence="19">ATCC MYA-139 / BCRC 22969 / CBS 8797 / CCRC 22969 / KCTC 17520 / NBRC 10181 / NCYC 3082</strain>
    </source>
</reference>
<dbReference type="AlphaFoldDB" id="J7RMF1"/>
<dbReference type="FunFam" id="3.20.20.20:FF:000014">
    <property type="entry name" value="Folic acid synthesis protein fol1"/>
    <property type="match status" value="1"/>
</dbReference>
<name>J7RMF1_HUIN7</name>
<dbReference type="OMA" id="ESEPMYF"/>
<comment type="similarity">
    <text evidence="7 16">In the C-terminal section; belongs to the DHPS family.</text>
</comment>
<sequence length="798" mass="90173">MTSFEIKDRIHIKNLKLQTILGPDRWDQLNPQRCQVCVDIGTDFAMSSAMDDLKFSLNYATISKDVAQLVSNRKNWLTVGNLTRSIYSFLKNDSDYKSGVLDLTVSLQCQDVHLRTTDISCVIRDDLFDLWRIHNLELFCVLGVFTFERLQKQKISLDMDILWPRGSDNHKLLRSLIDKTAVYLENSNFKTVEALVESITQLVSQQINIPEENFSVQVKVTKLSAITDTDGVGVSCKRSGIEINCEDLVTTNESTTNDLTFNLPIENGSGTIFNGQWNKAYLAFGSNIGDRLNFITTAFSLLQANPKVRLVNSSSLFESEPMYFKDQQPFMNGCVEIETTLDPQALLAFCKKIEYEEIKRVKHFDNGPRSIDLDIIMYSNSDGEHVLVNDQNLVIPHPRMLERTFVLEPLCELIAPEMLHPITAEPITHYLSQIYEMDNDENNLWKLIPLPSLQNESHRFLKFKTVTKFDPVHTSVTHRRTVSPTYVMGIFNTTPDSFSDGGVFYQNSKEQILSNVKQMCADALELHDQVIIDIGGCSTRPNSAQPSLDEEIERTIEVIKAIRNCPDLNQEKVLISIDTYRSTVAEKAIETGADIINDISGASFDPRILDVVAANPYVAYVMSHIRGDINTMSKMTHYDTPKEFTTEGTDYIFNEICDTKATHFVRTIGREMSQTYQTALRKGVRRWQIIMDPGLGFAKKGTQNLDLIRQVPLLKNYSFVNSNTGGYTNLRNIPVLIGPSRKKFIGAITKEKVAADRDFATGSLVTACVGFDCDILRVHNIKNCAKSIKIADALYKDV</sequence>
<dbReference type="InterPro" id="IPR045031">
    <property type="entry name" value="DHP_synth-like"/>
</dbReference>
<dbReference type="InterPro" id="IPR006390">
    <property type="entry name" value="DHP_synth_dom"/>
</dbReference>
<evidence type="ECO:0000313" key="19">
    <source>
        <dbReference type="Proteomes" id="UP000006310"/>
    </source>
</evidence>
<evidence type="ECO:0000256" key="6">
    <source>
        <dbReference type="ARBA" id="ARBA00009640"/>
    </source>
</evidence>
<dbReference type="GO" id="GO:0046872">
    <property type="term" value="F:metal ion binding"/>
    <property type="evidence" value="ECO:0007669"/>
    <property type="project" value="UniProtKB-UniRule"/>
</dbReference>
<evidence type="ECO:0000256" key="16">
    <source>
        <dbReference type="PIRNR" id="PIRNR000741"/>
    </source>
</evidence>
<comment type="catalytic activity">
    <reaction evidence="1">
        <text>(7,8-dihydropterin-6-yl)methyl diphosphate + 4-aminobenzoate = 7,8-dihydropteroate + diphosphate</text>
        <dbReference type="Rhea" id="RHEA:19949"/>
        <dbReference type="ChEBI" id="CHEBI:17836"/>
        <dbReference type="ChEBI" id="CHEBI:17839"/>
        <dbReference type="ChEBI" id="CHEBI:33019"/>
        <dbReference type="ChEBI" id="CHEBI:72950"/>
        <dbReference type="EC" id="2.5.1.15"/>
    </reaction>
</comment>
<dbReference type="GO" id="GO:0046654">
    <property type="term" value="P:tetrahydrofolate biosynthetic process"/>
    <property type="evidence" value="ECO:0007669"/>
    <property type="project" value="UniProtKB-UniRule"/>
</dbReference>
<dbReference type="GO" id="GO:0046656">
    <property type="term" value="P:folic acid biosynthetic process"/>
    <property type="evidence" value="ECO:0007669"/>
    <property type="project" value="UniProtKB-UniRule"/>
</dbReference>
<keyword evidence="13 16" id="KW-0460">Magnesium</keyword>
<keyword evidence="9 16" id="KW-0479">Metal-binding</keyword>
<evidence type="ECO:0000256" key="11">
    <source>
        <dbReference type="ARBA" id="ARBA00022777"/>
    </source>
</evidence>
<evidence type="ECO:0000256" key="2">
    <source>
        <dbReference type="ARBA" id="ARBA00000198"/>
    </source>
</evidence>
<dbReference type="PANTHER" id="PTHR20941">
    <property type="entry name" value="FOLATE SYNTHESIS PROTEINS"/>
    <property type="match status" value="1"/>
</dbReference>
<evidence type="ECO:0000256" key="3">
    <source>
        <dbReference type="ARBA" id="ARBA00001946"/>
    </source>
</evidence>
<dbReference type="GO" id="GO:0004150">
    <property type="term" value="F:dihydroneopterin aldolase activity"/>
    <property type="evidence" value="ECO:0007669"/>
    <property type="project" value="UniProtKB-UniRule"/>
</dbReference>
<dbReference type="Gene3D" id="3.30.1130.10">
    <property type="match status" value="2"/>
</dbReference>
<evidence type="ECO:0000256" key="12">
    <source>
        <dbReference type="ARBA" id="ARBA00022840"/>
    </source>
</evidence>
<keyword evidence="8 16" id="KW-0808">Transferase</keyword>
<dbReference type="Pfam" id="PF01288">
    <property type="entry name" value="HPPK"/>
    <property type="match status" value="1"/>
</dbReference>
<dbReference type="InterPro" id="IPR000550">
    <property type="entry name" value="Hppk"/>
</dbReference>
<dbReference type="PROSITE" id="PS50972">
    <property type="entry name" value="PTERIN_BINDING"/>
    <property type="match status" value="1"/>
</dbReference>
<keyword evidence="19" id="KW-1185">Reference proteome</keyword>
<dbReference type="eggNOG" id="KOG2544">
    <property type="taxonomic scope" value="Eukaryota"/>
</dbReference>
<keyword evidence="12 16" id="KW-0067">ATP-binding</keyword>
<dbReference type="EMBL" id="HE978319">
    <property type="protein sequence ID" value="CCK70728.1"/>
    <property type="molecule type" value="Genomic_DNA"/>
</dbReference>
<comment type="similarity">
    <text evidence="6 16">In the N-terminal section; belongs to the DHNA family.</text>
</comment>
<dbReference type="Pfam" id="PF02152">
    <property type="entry name" value="FolB"/>
    <property type="match status" value="2"/>
</dbReference>
<comment type="cofactor">
    <cofactor evidence="3 16">
        <name>Mg(2+)</name>
        <dbReference type="ChEBI" id="CHEBI:18420"/>
    </cofactor>
</comment>
<dbReference type="InterPro" id="IPR000489">
    <property type="entry name" value="Pterin-binding_dom"/>
</dbReference>
<dbReference type="PANTHER" id="PTHR20941:SF1">
    <property type="entry name" value="FOLIC ACID SYNTHESIS PROTEIN FOL1"/>
    <property type="match status" value="1"/>
</dbReference>
<evidence type="ECO:0000256" key="15">
    <source>
        <dbReference type="ARBA" id="ARBA00023268"/>
    </source>
</evidence>